<dbReference type="PANTHER" id="PTHR34595">
    <property type="entry name" value="BLR5612 PROTEIN"/>
    <property type="match status" value="1"/>
</dbReference>
<evidence type="ECO:0000313" key="3">
    <source>
        <dbReference type="Proteomes" id="UP000250675"/>
    </source>
</evidence>
<dbReference type="EMBL" id="UASO01000003">
    <property type="protein sequence ID" value="SQC12101.1"/>
    <property type="molecule type" value="Genomic_DNA"/>
</dbReference>
<dbReference type="InterPro" id="IPR051680">
    <property type="entry name" value="ATP-dep_Glu-Cys_Ligase-2"/>
</dbReference>
<evidence type="ECO:0000313" key="2">
    <source>
        <dbReference type="EMBL" id="SQC12101.1"/>
    </source>
</evidence>
<evidence type="ECO:0000259" key="1">
    <source>
        <dbReference type="Pfam" id="PF04174"/>
    </source>
</evidence>
<name>A0A2X3CHC5_KLEPN</name>
<sequence length="59" mass="6662">MKALNAFLYDIYHEQNILRAGLIPAEQVLANGQYQPCMQGINLPNNTYAHITGVDMVRK</sequence>
<accession>A0A2X3CHC5</accession>
<dbReference type="PANTHER" id="PTHR34595:SF7">
    <property type="entry name" value="SLL1039 PROTEIN"/>
    <property type="match status" value="1"/>
</dbReference>
<organism evidence="2 3">
    <name type="scientific">Klebsiella pneumoniae</name>
    <dbReference type="NCBI Taxonomy" id="573"/>
    <lineage>
        <taxon>Bacteria</taxon>
        <taxon>Pseudomonadati</taxon>
        <taxon>Pseudomonadota</taxon>
        <taxon>Gammaproteobacteria</taxon>
        <taxon>Enterobacterales</taxon>
        <taxon>Enterobacteriaceae</taxon>
        <taxon>Klebsiella/Raoultella group</taxon>
        <taxon>Klebsiella</taxon>
        <taxon>Klebsiella pneumoniae complex</taxon>
    </lineage>
</organism>
<dbReference type="Pfam" id="PF04174">
    <property type="entry name" value="CP_ATPgrasp_1"/>
    <property type="match status" value="1"/>
</dbReference>
<dbReference type="SUPFAM" id="SSF56059">
    <property type="entry name" value="Glutathione synthetase ATP-binding domain-like"/>
    <property type="match status" value="1"/>
</dbReference>
<dbReference type="AlphaFoldDB" id="A0A2X3CHC5"/>
<proteinExistence type="predicted"/>
<feature type="domain" description="Circularly permuted ATPgrasp" evidence="1">
    <location>
        <begin position="2"/>
        <end position="58"/>
    </location>
</feature>
<gene>
    <name evidence="2" type="ORF">NCTC9645_00803</name>
</gene>
<protein>
    <submittedName>
        <fullName evidence="2">Domain of uncharacterized function (DUF404)</fullName>
    </submittedName>
</protein>
<dbReference type="Proteomes" id="UP000250675">
    <property type="component" value="Unassembled WGS sequence"/>
</dbReference>
<reference evidence="2 3" key="1">
    <citation type="submission" date="2018-06" db="EMBL/GenBank/DDBJ databases">
        <authorList>
            <consortium name="Pathogen Informatics"/>
            <person name="Doyle S."/>
        </authorList>
    </citation>
    <scope>NUCLEOTIDE SEQUENCE [LARGE SCALE GENOMIC DNA]</scope>
    <source>
        <strain evidence="2 3">NCTC9645</strain>
    </source>
</reference>
<dbReference type="InterPro" id="IPR007302">
    <property type="entry name" value="CP_ATPgrasp"/>
</dbReference>